<dbReference type="InterPro" id="IPR029063">
    <property type="entry name" value="SAM-dependent_MTases_sf"/>
</dbReference>
<keyword evidence="3" id="KW-0949">S-adenosyl-L-methionine</keyword>
<dbReference type="GO" id="GO:0008171">
    <property type="term" value="F:O-methyltransferase activity"/>
    <property type="evidence" value="ECO:0007669"/>
    <property type="project" value="InterPro"/>
</dbReference>
<dbReference type="AlphaFoldDB" id="A0A6A7A1E9"/>
<evidence type="ECO:0000256" key="1">
    <source>
        <dbReference type="ARBA" id="ARBA00022603"/>
    </source>
</evidence>
<dbReference type="EMBL" id="MU006225">
    <property type="protein sequence ID" value="KAF2826579.1"/>
    <property type="molecule type" value="Genomic_DNA"/>
</dbReference>
<reference evidence="5" key="1">
    <citation type="journal article" date="2020" name="Stud. Mycol.">
        <title>101 Dothideomycetes genomes: a test case for predicting lifestyles and emergence of pathogens.</title>
        <authorList>
            <person name="Haridas S."/>
            <person name="Albert R."/>
            <person name="Binder M."/>
            <person name="Bloem J."/>
            <person name="Labutti K."/>
            <person name="Salamov A."/>
            <person name="Andreopoulos B."/>
            <person name="Baker S."/>
            <person name="Barry K."/>
            <person name="Bills G."/>
            <person name="Bluhm B."/>
            <person name="Cannon C."/>
            <person name="Castanera R."/>
            <person name="Culley D."/>
            <person name="Daum C."/>
            <person name="Ezra D."/>
            <person name="Gonzalez J."/>
            <person name="Henrissat B."/>
            <person name="Kuo A."/>
            <person name="Liang C."/>
            <person name="Lipzen A."/>
            <person name="Lutzoni F."/>
            <person name="Magnuson J."/>
            <person name="Mondo S."/>
            <person name="Nolan M."/>
            <person name="Ohm R."/>
            <person name="Pangilinan J."/>
            <person name="Park H.-J."/>
            <person name="Ramirez L."/>
            <person name="Alfaro M."/>
            <person name="Sun H."/>
            <person name="Tritt A."/>
            <person name="Yoshinaga Y."/>
            <person name="Zwiers L.-H."/>
            <person name="Turgeon B."/>
            <person name="Goodwin S."/>
            <person name="Spatafora J."/>
            <person name="Crous P."/>
            <person name="Grigoriev I."/>
        </authorList>
    </citation>
    <scope>NUCLEOTIDE SEQUENCE</scope>
    <source>
        <strain evidence="5">CBS 113818</strain>
    </source>
</reference>
<feature type="domain" description="O-methyltransferase C-terminal" evidence="4">
    <location>
        <begin position="1"/>
        <end position="76"/>
    </location>
</feature>
<dbReference type="InterPro" id="IPR001077">
    <property type="entry name" value="COMT_C"/>
</dbReference>
<dbReference type="InterPro" id="IPR016461">
    <property type="entry name" value="COMT-like"/>
</dbReference>
<keyword evidence="6" id="KW-1185">Reference proteome</keyword>
<feature type="non-terminal residue" evidence="5">
    <location>
        <position position="1"/>
    </location>
</feature>
<dbReference type="Proteomes" id="UP000799424">
    <property type="component" value="Unassembled WGS sequence"/>
</dbReference>
<dbReference type="Pfam" id="PF00891">
    <property type="entry name" value="Methyltransf_2"/>
    <property type="match status" value="1"/>
</dbReference>
<organism evidence="5 6">
    <name type="scientific">Ophiobolus disseminans</name>
    <dbReference type="NCBI Taxonomy" id="1469910"/>
    <lineage>
        <taxon>Eukaryota</taxon>
        <taxon>Fungi</taxon>
        <taxon>Dikarya</taxon>
        <taxon>Ascomycota</taxon>
        <taxon>Pezizomycotina</taxon>
        <taxon>Dothideomycetes</taxon>
        <taxon>Pleosporomycetidae</taxon>
        <taxon>Pleosporales</taxon>
        <taxon>Pleosporineae</taxon>
        <taxon>Phaeosphaeriaceae</taxon>
        <taxon>Ophiobolus</taxon>
    </lineage>
</organism>
<evidence type="ECO:0000313" key="5">
    <source>
        <dbReference type="EMBL" id="KAF2826579.1"/>
    </source>
</evidence>
<keyword evidence="2" id="KW-0808">Transferase</keyword>
<accession>A0A6A7A1E9</accession>
<protein>
    <recommendedName>
        <fullName evidence="4">O-methyltransferase C-terminal domain-containing protein</fullName>
    </recommendedName>
</protein>
<gene>
    <name evidence="5" type="ORF">CC86DRAFT_292023</name>
</gene>
<evidence type="ECO:0000256" key="2">
    <source>
        <dbReference type="ARBA" id="ARBA00022679"/>
    </source>
</evidence>
<dbReference type="PANTHER" id="PTHR43712">
    <property type="entry name" value="PUTATIVE (AFU_ORTHOLOGUE AFUA_4G14580)-RELATED"/>
    <property type="match status" value="1"/>
</dbReference>
<evidence type="ECO:0000259" key="4">
    <source>
        <dbReference type="Pfam" id="PF00891"/>
    </source>
</evidence>
<dbReference type="GO" id="GO:0032259">
    <property type="term" value="P:methylation"/>
    <property type="evidence" value="ECO:0007669"/>
    <property type="project" value="UniProtKB-KW"/>
</dbReference>
<keyword evidence="1" id="KW-0489">Methyltransferase</keyword>
<dbReference type="PROSITE" id="PS51683">
    <property type="entry name" value="SAM_OMT_II"/>
    <property type="match status" value="1"/>
</dbReference>
<evidence type="ECO:0000256" key="3">
    <source>
        <dbReference type="ARBA" id="ARBA00022691"/>
    </source>
</evidence>
<dbReference type="Gene3D" id="3.40.50.150">
    <property type="entry name" value="Vaccinia Virus protein VP39"/>
    <property type="match status" value="1"/>
</dbReference>
<evidence type="ECO:0000313" key="6">
    <source>
        <dbReference type="Proteomes" id="UP000799424"/>
    </source>
</evidence>
<proteinExistence type="predicted"/>
<dbReference type="OrthoDB" id="1606438at2759"/>
<dbReference type="PANTHER" id="PTHR43712:SF12">
    <property type="entry name" value="STERIGMATOCYSTIN 8-O-METHYLTRANSFERASE"/>
    <property type="match status" value="1"/>
</dbReference>
<sequence length="113" mass="12913">ILHDWPAKYCIQILQALVPALKPGARIVLMEGIVPEPEVCTPYQERWLTNYDMIMKMMFASKERTIGDWKQLIDNADEGGRFKLVDVIRPDGSQLSLLVIDGWSNRNSLHLCS</sequence>
<dbReference type="SUPFAM" id="SSF53335">
    <property type="entry name" value="S-adenosyl-L-methionine-dependent methyltransferases"/>
    <property type="match status" value="1"/>
</dbReference>
<name>A0A6A7A1E9_9PLEO</name>